<accession>T1K564</accession>
<dbReference type="EMBL" id="CAEY01001585">
    <property type="status" value="NOT_ANNOTATED_CDS"/>
    <property type="molecule type" value="Genomic_DNA"/>
</dbReference>
<reference evidence="1" key="2">
    <citation type="submission" date="2015-06" db="UniProtKB">
        <authorList>
            <consortium name="EnsemblMetazoa"/>
        </authorList>
    </citation>
    <scope>IDENTIFICATION</scope>
</reference>
<evidence type="ECO:0000313" key="1">
    <source>
        <dbReference type="EnsemblMetazoa" id="tetur05g05170.1"/>
    </source>
</evidence>
<name>T1K564_TETUR</name>
<protein>
    <submittedName>
        <fullName evidence="1">Uncharacterized protein</fullName>
    </submittedName>
</protein>
<evidence type="ECO:0000313" key="2">
    <source>
        <dbReference type="Proteomes" id="UP000015104"/>
    </source>
</evidence>
<dbReference type="Proteomes" id="UP000015104">
    <property type="component" value="Unassembled WGS sequence"/>
</dbReference>
<keyword evidence="2" id="KW-1185">Reference proteome</keyword>
<dbReference type="EnsemblMetazoa" id="tetur05g05170.1">
    <property type="protein sequence ID" value="tetur05g05170.1"/>
    <property type="gene ID" value="tetur05g05170"/>
</dbReference>
<organism evidence="1 2">
    <name type="scientific">Tetranychus urticae</name>
    <name type="common">Two-spotted spider mite</name>
    <dbReference type="NCBI Taxonomy" id="32264"/>
    <lineage>
        <taxon>Eukaryota</taxon>
        <taxon>Metazoa</taxon>
        <taxon>Ecdysozoa</taxon>
        <taxon>Arthropoda</taxon>
        <taxon>Chelicerata</taxon>
        <taxon>Arachnida</taxon>
        <taxon>Acari</taxon>
        <taxon>Acariformes</taxon>
        <taxon>Trombidiformes</taxon>
        <taxon>Prostigmata</taxon>
        <taxon>Eleutherengona</taxon>
        <taxon>Raphignathae</taxon>
        <taxon>Tetranychoidea</taxon>
        <taxon>Tetranychidae</taxon>
        <taxon>Tetranychus</taxon>
    </lineage>
</organism>
<proteinExistence type="predicted"/>
<dbReference type="AlphaFoldDB" id="T1K564"/>
<reference evidence="2" key="1">
    <citation type="submission" date="2011-08" db="EMBL/GenBank/DDBJ databases">
        <authorList>
            <person name="Rombauts S."/>
        </authorList>
    </citation>
    <scope>NUCLEOTIDE SEQUENCE</scope>
    <source>
        <strain evidence="2">London</strain>
    </source>
</reference>
<dbReference type="HOGENOM" id="CLU_3413353_0_0_1"/>
<sequence length="28" mass="3340">MAHFQLADKRLIKAKYIFQENNLVSIFT</sequence>